<reference evidence="1" key="1">
    <citation type="submission" date="2020-03" db="EMBL/GenBank/DDBJ databases">
        <title>The deep terrestrial virosphere.</title>
        <authorList>
            <person name="Holmfeldt K."/>
            <person name="Nilsson E."/>
            <person name="Simone D."/>
            <person name="Lopez-Fernandez M."/>
            <person name="Wu X."/>
            <person name="de Brujin I."/>
            <person name="Lundin D."/>
            <person name="Andersson A."/>
            <person name="Bertilsson S."/>
            <person name="Dopson M."/>
        </authorList>
    </citation>
    <scope>NUCLEOTIDE SEQUENCE</scope>
    <source>
        <strain evidence="1">MM415B02459</strain>
    </source>
</reference>
<dbReference type="AlphaFoldDB" id="A0A6M3L9F8"/>
<proteinExistence type="predicted"/>
<accession>A0A6M3L9F8</accession>
<dbReference type="EMBL" id="MT142885">
    <property type="protein sequence ID" value="QJA90014.1"/>
    <property type="molecule type" value="Genomic_DNA"/>
</dbReference>
<gene>
    <name evidence="1" type="ORF">MM415B02459_0002</name>
</gene>
<sequence>MAVSNEEGSPIVFSASGDVSTYSFIMDSLRWVGAGTAGDVCNIHDSNGNLVFASEANGANFIDGWVWKRNWVYGITITQMTSGTVYIYKAAG</sequence>
<protein>
    <submittedName>
        <fullName evidence="1">Uncharacterized protein</fullName>
    </submittedName>
</protein>
<evidence type="ECO:0000313" key="1">
    <source>
        <dbReference type="EMBL" id="QJA90014.1"/>
    </source>
</evidence>
<organism evidence="1">
    <name type="scientific">viral metagenome</name>
    <dbReference type="NCBI Taxonomy" id="1070528"/>
    <lineage>
        <taxon>unclassified sequences</taxon>
        <taxon>metagenomes</taxon>
        <taxon>organismal metagenomes</taxon>
    </lineage>
</organism>
<name>A0A6M3L9F8_9ZZZZ</name>